<organism evidence="2 3">
    <name type="scientific">Aspergillus pseudonomiae</name>
    <dbReference type="NCBI Taxonomy" id="1506151"/>
    <lineage>
        <taxon>Eukaryota</taxon>
        <taxon>Fungi</taxon>
        <taxon>Dikarya</taxon>
        <taxon>Ascomycota</taxon>
        <taxon>Pezizomycotina</taxon>
        <taxon>Eurotiomycetes</taxon>
        <taxon>Eurotiomycetidae</taxon>
        <taxon>Eurotiales</taxon>
        <taxon>Aspergillaceae</taxon>
        <taxon>Aspergillus</taxon>
        <taxon>Aspergillus subgen. Circumdati</taxon>
    </lineage>
</organism>
<reference evidence="2 3" key="1">
    <citation type="submission" date="2019-04" db="EMBL/GenBank/DDBJ databases">
        <authorList>
            <consortium name="DOE Joint Genome Institute"/>
            <person name="Mondo S."/>
            <person name="Kjaerbolling I."/>
            <person name="Vesth T."/>
            <person name="Frisvad J.C."/>
            <person name="Nybo J.L."/>
            <person name="Theobald S."/>
            <person name="Kildgaard S."/>
            <person name="Isbrandt T."/>
            <person name="Kuo A."/>
            <person name="Sato A."/>
            <person name="Lyhne E.K."/>
            <person name="Kogle M.E."/>
            <person name="Wiebenga A."/>
            <person name="Kun R.S."/>
            <person name="Lubbers R.J."/>
            <person name="Makela M.R."/>
            <person name="Barry K."/>
            <person name="Chovatia M."/>
            <person name="Clum A."/>
            <person name="Daum C."/>
            <person name="Haridas S."/>
            <person name="He G."/>
            <person name="LaButti K."/>
            <person name="Lipzen A."/>
            <person name="Riley R."/>
            <person name="Salamov A."/>
            <person name="Simmons B.A."/>
            <person name="Magnuson J.K."/>
            <person name="Henrissat B."/>
            <person name="Mortensen U.H."/>
            <person name="Larsen T.O."/>
            <person name="Devries R.P."/>
            <person name="Grigoriev I.V."/>
            <person name="Machida M."/>
            <person name="Baker S.E."/>
            <person name="Andersen M.R."/>
            <person name="Cantor M.N."/>
            <person name="Hua S.X."/>
        </authorList>
    </citation>
    <scope>NUCLEOTIDE SEQUENCE [LARGE SCALE GENOMIC DNA]</scope>
    <source>
        <strain evidence="2 3">CBS 119388</strain>
    </source>
</reference>
<evidence type="ECO:0000313" key="2">
    <source>
        <dbReference type="EMBL" id="KAE8400765.1"/>
    </source>
</evidence>
<dbReference type="OrthoDB" id="4478296at2759"/>
<dbReference type="AlphaFoldDB" id="A0A5N7D2Y6"/>
<protein>
    <submittedName>
        <fullName evidence="2">Uncharacterized protein</fullName>
    </submittedName>
</protein>
<dbReference type="GeneID" id="43672576"/>
<feature type="chain" id="PRO_5025072724" evidence="1">
    <location>
        <begin position="17"/>
        <end position="118"/>
    </location>
</feature>
<dbReference type="RefSeq" id="XP_031938084.1">
    <property type="nucleotide sequence ID" value="XM_032087885.1"/>
</dbReference>
<gene>
    <name evidence="2" type="ORF">BDV37DRAFT_286261</name>
</gene>
<name>A0A5N7D2Y6_9EURO</name>
<sequence>MRVLVIIATLLTLAYAGPALEERQQGVGCKEVHSPDTCGAHGLVKCDGSGSFLVCCNDDSSIVSIDKLTGRSYSRSHPGQAHIIQAYSLYYLIAGSKPKGLRNTCKSEVRSWVAKTSL</sequence>
<evidence type="ECO:0000313" key="3">
    <source>
        <dbReference type="Proteomes" id="UP000325579"/>
    </source>
</evidence>
<keyword evidence="1" id="KW-0732">Signal</keyword>
<feature type="signal peptide" evidence="1">
    <location>
        <begin position="1"/>
        <end position="16"/>
    </location>
</feature>
<keyword evidence="3" id="KW-1185">Reference proteome</keyword>
<dbReference type="EMBL" id="ML736810">
    <property type="protein sequence ID" value="KAE8400765.1"/>
    <property type="molecule type" value="Genomic_DNA"/>
</dbReference>
<dbReference type="Proteomes" id="UP000325579">
    <property type="component" value="Unassembled WGS sequence"/>
</dbReference>
<evidence type="ECO:0000256" key="1">
    <source>
        <dbReference type="SAM" id="SignalP"/>
    </source>
</evidence>
<accession>A0A5N7D2Y6</accession>
<proteinExistence type="predicted"/>